<dbReference type="Proteomes" id="UP000176998">
    <property type="component" value="Unassembled WGS sequence"/>
</dbReference>
<evidence type="ECO:0000313" key="2">
    <source>
        <dbReference type="Proteomes" id="UP000176998"/>
    </source>
</evidence>
<reference evidence="1 2" key="1">
    <citation type="submission" date="2016-09" db="EMBL/GenBank/DDBJ databases">
        <authorList>
            <person name="Capua I."/>
            <person name="De Benedictis P."/>
            <person name="Joannis T."/>
            <person name="Lombin L.H."/>
            <person name="Cattoli G."/>
        </authorList>
    </citation>
    <scope>NUCLEOTIDE SEQUENCE [LARGE SCALE GENOMIC DNA]</scope>
    <source>
        <strain evidence="1 2">IMI 309357</strain>
    </source>
</reference>
<dbReference type="RefSeq" id="XP_022469344.1">
    <property type="nucleotide sequence ID" value="XM_022624139.1"/>
</dbReference>
<gene>
    <name evidence="1" type="ORF">CORC01_12519</name>
</gene>
<keyword evidence="2" id="KW-1185">Reference proteome</keyword>
<name>A0A1G4ASM8_9PEZI</name>
<organism evidence="1 2">
    <name type="scientific">Colletotrichum orchidophilum</name>
    <dbReference type="NCBI Taxonomy" id="1209926"/>
    <lineage>
        <taxon>Eukaryota</taxon>
        <taxon>Fungi</taxon>
        <taxon>Dikarya</taxon>
        <taxon>Ascomycota</taxon>
        <taxon>Pezizomycotina</taxon>
        <taxon>Sordariomycetes</taxon>
        <taxon>Hypocreomycetidae</taxon>
        <taxon>Glomerellales</taxon>
        <taxon>Glomerellaceae</taxon>
        <taxon>Colletotrichum</taxon>
    </lineage>
</organism>
<sequence length="37" mass="4029">MWLVGLRSCDVLLTGGLTAECRIAVDEASRRLGVHTE</sequence>
<accession>A0A1G4ASM8</accession>
<evidence type="ECO:0000313" key="1">
    <source>
        <dbReference type="EMBL" id="OHE92174.1"/>
    </source>
</evidence>
<dbReference type="GeneID" id="34565649"/>
<dbReference type="EMBL" id="MJBS01000156">
    <property type="protein sequence ID" value="OHE92174.1"/>
    <property type="molecule type" value="Genomic_DNA"/>
</dbReference>
<dbReference type="AlphaFoldDB" id="A0A1G4ASM8"/>
<proteinExistence type="predicted"/>
<comment type="caution">
    <text evidence="1">The sequence shown here is derived from an EMBL/GenBank/DDBJ whole genome shotgun (WGS) entry which is preliminary data.</text>
</comment>
<protein>
    <submittedName>
        <fullName evidence="1">Uncharacterized protein</fullName>
    </submittedName>
</protein>